<gene>
    <name evidence="1" type="ORF">MEUPH1_LOCUS28693</name>
</gene>
<protein>
    <submittedName>
        <fullName evidence="1">Uncharacterized protein</fullName>
    </submittedName>
</protein>
<dbReference type="AlphaFoldDB" id="A0AAV0Y313"/>
<evidence type="ECO:0000313" key="2">
    <source>
        <dbReference type="Proteomes" id="UP001160148"/>
    </source>
</evidence>
<proteinExistence type="predicted"/>
<keyword evidence="2" id="KW-1185">Reference proteome</keyword>
<name>A0AAV0Y313_9HEMI</name>
<dbReference type="Proteomes" id="UP001160148">
    <property type="component" value="Unassembled WGS sequence"/>
</dbReference>
<evidence type="ECO:0000313" key="1">
    <source>
        <dbReference type="EMBL" id="CAI6375158.1"/>
    </source>
</evidence>
<dbReference type="EMBL" id="CARXXK010001273">
    <property type="protein sequence ID" value="CAI6375158.1"/>
    <property type="molecule type" value="Genomic_DNA"/>
</dbReference>
<organism evidence="1 2">
    <name type="scientific">Macrosiphum euphorbiae</name>
    <name type="common">potato aphid</name>
    <dbReference type="NCBI Taxonomy" id="13131"/>
    <lineage>
        <taxon>Eukaryota</taxon>
        <taxon>Metazoa</taxon>
        <taxon>Ecdysozoa</taxon>
        <taxon>Arthropoda</taxon>
        <taxon>Hexapoda</taxon>
        <taxon>Insecta</taxon>
        <taxon>Pterygota</taxon>
        <taxon>Neoptera</taxon>
        <taxon>Paraneoptera</taxon>
        <taxon>Hemiptera</taxon>
        <taxon>Sternorrhyncha</taxon>
        <taxon>Aphidomorpha</taxon>
        <taxon>Aphidoidea</taxon>
        <taxon>Aphididae</taxon>
        <taxon>Macrosiphini</taxon>
        <taxon>Macrosiphum</taxon>
    </lineage>
</organism>
<sequence length="77" mass="9406">MMMELLVLPVLEIIEDDDVEIVEFLNYQRRTYTICVRINHMEFWDDQDFKVRFRISKEVVIEVLGYINEQISSQSYR</sequence>
<accession>A0AAV0Y313</accession>
<reference evidence="1 2" key="1">
    <citation type="submission" date="2023-01" db="EMBL/GenBank/DDBJ databases">
        <authorList>
            <person name="Whitehead M."/>
        </authorList>
    </citation>
    <scope>NUCLEOTIDE SEQUENCE [LARGE SCALE GENOMIC DNA]</scope>
</reference>
<comment type="caution">
    <text evidence="1">The sequence shown here is derived from an EMBL/GenBank/DDBJ whole genome shotgun (WGS) entry which is preliminary data.</text>
</comment>